<evidence type="ECO:0000259" key="8">
    <source>
        <dbReference type="Pfam" id="PF07715"/>
    </source>
</evidence>
<dbReference type="FunFam" id="2.170.130.10:FF:000003">
    <property type="entry name" value="SusC/RagA family TonB-linked outer membrane protein"/>
    <property type="match status" value="1"/>
</dbReference>
<dbReference type="GO" id="GO:0009279">
    <property type="term" value="C:cell outer membrane"/>
    <property type="evidence" value="ECO:0007669"/>
    <property type="project" value="UniProtKB-SubCell"/>
</dbReference>
<keyword evidence="2 7" id="KW-0813">Transport</keyword>
<dbReference type="InterPro" id="IPR008969">
    <property type="entry name" value="CarboxyPept-like_regulatory"/>
</dbReference>
<evidence type="ECO:0000256" key="1">
    <source>
        <dbReference type="ARBA" id="ARBA00004571"/>
    </source>
</evidence>
<dbReference type="InterPro" id="IPR039426">
    <property type="entry name" value="TonB-dep_rcpt-like"/>
</dbReference>
<feature type="domain" description="TonB-dependent receptor plug" evidence="8">
    <location>
        <begin position="227"/>
        <end position="330"/>
    </location>
</feature>
<evidence type="ECO:0000313" key="10">
    <source>
        <dbReference type="Proteomes" id="UP000290848"/>
    </source>
</evidence>
<dbReference type="Gene3D" id="2.170.130.10">
    <property type="entry name" value="TonB-dependent receptor, plug domain"/>
    <property type="match status" value="1"/>
</dbReference>
<dbReference type="Pfam" id="PF13715">
    <property type="entry name" value="CarbopepD_reg_2"/>
    <property type="match status" value="1"/>
</dbReference>
<dbReference type="EMBL" id="RXOC01000010">
    <property type="protein sequence ID" value="RXF68611.1"/>
    <property type="molecule type" value="Genomic_DNA"/>
</dbReference>
<evidence type="ECO:0000256" key="7">
    <source>
        <dbReference type="PROSITE-ProRule" id="PRU01360"/>
    </source>
</evidence>
<sequence>MKNNMLLLCLILKKLTAGYFMRLSIFFSFLLPAHLCAAAVYSQSAKVRIQSNGNTSLAALITEIEKQTDYLFIYNEDDVNLQQRVKVTSGKEGVQHLLDEALAQTNIAYAVSDKYISLKSKGGDKLRENLQRDDRPVKGKILDSKGQPIIGASVRVQGTTTGVSSDANGYYIIQASKGQTLLFSYLGFKPVTAIVPASLSLDIVMEENVKGLDEVVVVGMGTQRRASVIGSISTVRVADLKTASRSLTNSLAGRMAGIVAVQRSGEPGYDNANFWIRGISTFGSNRSPLILVDGVERAMENLDPEEIESVSILKDASATAVYGVRAANGVVLITTRKGRASETPDIGLKAEYGISKLTRMPKLLGGVDYMTLYNEAAGKQVYSQERIEKTAEGADPYLYPDVNWFDQIFKDNSNNGIVSLNVRGGGQVARYFVAGSAFQESGNFRDNPQNAYKSNINLDRYNFRTNVDVSLTKSTIVEIELGGYLIDSHYPGTGTNDLFGKAYVANPINIPLRYPMGLNEDGSTHYVWAGTASNTTENPAERLMGSGFVTEYRSQLLGQTRLTQDIGKLVPALNGLKANVAFSFDAYNQTQTRRQKKDSYYLANGRDPETGDLELVQTYIGNEYLDYGRSLWSNRAIELKTQLNYDRAFGEHRVGSMVMYYQRDYRDGNADNAVLSLPFRKQGIAFRGTYSYRDRYFAEFNLGYNGSENFPKNQRFGLFPAGAIGYLISSEGFWKDHKIADIINMLKLKGSLGLVGAEALPRINNQDQRYGYLSIVGGGLGGYRFGDGTWYGGTGENQYGVVNLSWEKGLKSNIGIQAEFFKGAASLEVDYFHEKRSDILVQRNSLPAIVGINQAPFANLGKMRNQGIDGTLELNHQFGKVNTRLYGNATFTKNKILEQDEPDWKYTYQNRTGQKLDQQFGLIALGYFKDQAEIDNSPNQTFGTVRPGDVRYQDINGDGVIDAYDEVPIGYSGIPELIYGFGFQVGFKGFDVGMFFRGQDRVSYMLRDEGFVPFQEGGDRGNLFVQALDRWTEDNPRQDAFYPRLSIGNSNNNFRSSTKWLYDGSFLRLADVEVGYNFPKRFVKPLSMKGLRIYFHGSNMALFSKFKMWDPELGKSRGDSYPLQRKMNVGLRVDF</sequence>
<comment type="caution">
    <text evidence="9">The sequence shown here is derived from an EMBL/GenBank/DDBJ whole genome shotgun (WGS) entry which is preliminary data.</text>
</comment>
<dbReference type="NCBIfam" id="TIGR04056">
    <property type="entry name" value="OMP_RagA_SusC"/>
    <property type="match status" value="1"/>
</dbReference>
<keyword evidence="5 7" id="KW-0472">Membrane</keyword>
<evidence type="ECO:0000256" key="2">
    <source>
        <dbReference type="ARBA" id="ARBA00022448"/>
    </source>
</evidence>
<dbReference type="Pfam" id="PF07715">
    <property type="entry name" value="Plug"/>
    <property type="match status" value="1"/>
</dbReference>
<comment type="subcellular location">
    <subcellularLocation>
        <location evidence="1 7">Cell outer membrane</location>
        <topology evidence="1 7">Multi-pass membrane protein</topology>
    </subcellularLocation>
</comment>
<reference evidence="9 10" key="1">
    <citation type="submission" date="2018-12" db="EMBL/GenBank/DDBJ databases">
        <title>The Draft Genome Sequence of the Soil Bacterium Pedobacter tournemirensis R1.</title>
        <authorList>
            <person name="He J."/>
        </authorList>
    </citation>
    <scope>NUCLEOTIDE SEQUENCE [LARGE SCALE GENOMIC DNA]</scope>
    <source>
        <strain evidence="9 10">R1</strain>
    </source>
</reference>
<dbReference type="InterPro" id="IPR037066">
    <property type="entry name" value="Plug_dom_sf"/>
</dbReference>
<organism evidence="9 10">
    <name type="scientific">Arcticibacter tournemirensis</name>
    <dbReference type="NCBI Taxonomy" id="699437"/>
    <lineage>
        <taxon>Bacteria</taxon>
        <taxon>Pseudomonadati</taxon>
        <taxon>Bacteroidota</taxon>
        <taxon>Sphingobacteriia</taxon>
        <taxon>Sphingobacteriales</taxon>
        <taxon>Sphingobacteriaceae</taxon>
        <taxon>Arcticibacter</taxon>
    </lineage>
</organism>
<dbReference type="Gene3D" id="2.40.170.20">
    <property type="entry name" value="TonB-dependent receptor, beta-barrel domain"/>
    <property type="match status" value="1"/>
</dbReference>
<evidence type="ECO:0000256" key="4">
    <source>
        <dbReference type="ARBA" id="ARBA00022692"/>
    </source>
</evidence>
<keyword evidence="6 7" id="KW-0998">Cell outer membrane</keyword>
<dbReference type="InterPro" id="IPR012910">
    <property type="entry name" value="Plug_dom"/>
</dbReference>
<evidence type="ECO:0000313" key="9">
    <source>
        <dbReference type="EMBL" id="RXF68611.1"/>
    </source>
</evidence>
<evidence type="ECO:0000256" key="3">
    <source>
        <dbReference type="ARBA" id="ARBA00022452"/>
    </source>
</evidence>
<dbReference type="PROSITE" id="PS52016">
    <property type="entry name" value="TONB_DEPENDENT_REC_3"/>
    <property type="match status" value="1"/>
</dbReference>
<dbReference type="InterPro" id="IPR023996">
    <property type="entry name" value="TonB-dep_OMP_SusC/RagA"/>
</dbReference>
<dbReference type="SUPFAM" id="SSF49464">
    <property type="entry name" value="Carboxypeptidase regulatory domain-like"/>
    <property type="match status" value="1"/>
</dbReference>
<comment type="similarity">
    <text evidence="7">Belongs to the TonB-dependent receptor family.</text>
</comment>
<name>A0A4Q0M6D6_9SPHI</name>
<accession>A0A4Q0M6D6</accession>
<gene>
    <name evidence="9" type="ORF">EKH83_14880</name>
</gene>
<dbReference type="Proteomes" id="UP000290848">
    <property type="component" value="Unassembled WGS sequence"/>
</dbReference>
<keyword evidence="4 7" id="KW-0812">Transmembrane</keyword>
<protein>
    <submittedName>
        <fullName evidence="9">SusC/RagA family TonB-linked outer membrane protein</fullName>
    </submittedName>
</protein>
<proteinExistence type="inferred from homology"/>
<dbReference type="NCBIfam" id="TIGR04057">
    <property type="entry name" value="SusC_RagA_signa"/>
    <property type="match status" value="1"/>
</dbReference>
<evidence type="ECO:0000256" key="5">
    <source>
        <dbReference type="ARBA" id="ARBA00023136"/>
    </source>
</evidence>
<dbReference type="InterPro" id="IPR036942">
    <property type="entry name" value="Beta-barrel_TonB_sf"/>
</dbReference>
<keyword evidence="3 7" id="KW-1134">Transmembrane beta strand</keyword>
<dbReference type="AlphaFoldDB" id="A0A4Q0M6D6"/>
<dbReference type="Gene3D" id="2.60.40.1120">
    <property type="entry name" value="Carboxypeptidase-like, regulatory domain"/>
    <property type="match status" value="1"/>
</dbReference>
<evidence type="ECO:0000256" key="6">
    <source>
        <dbReference type="ARBA" id="ARBA00023237"/>
    </source>
</evidence>
<dbReference type="SUPFAM" id="SSF56935">
    <property type="entry name" value="Porins"/>
    <property type="match status" value="1"/>
</dbReference>
<dbReference type="InterPro" id="IPR023997">
    <property type="entry name" value="TonB-dep_OMP_SusC/RagA_CS"/>
</dbReference>